<dbReference type="Proteomes" id="UP000468864">
    <property type="component" value="Unassembled WGS sequence"/>
</dbReference>
<feature type="signal peptide" evidence="2">
    <location>
        <begin position="1"/>
        <end position="20"/>
    </location>
</feature>
<keyword evidence="1" id="KW-0472">Membrane</keyword>
<reference evidence="3 4" key="1">
    <citation type="submission" date="2019-12" db="EMBL/GenBank/DDBJ databases">
        <title>Rhizobium genotypes associated with high levels of biological nitrogen fixation by grain legumes in a temperate-maritime cropping system.</title>
        <authorList>
            <person name="Maluk M."/>
            <person name="Francesc Ferrando Molina F."/>
            <person name="Lopez Del Egido L."/>
            <person name="Lafos M."/>
            <person name="Langarica-Fuentes A."/>
            <person name="Gebre Yohannes G."/>
            <person name="Young M.W."/>
            <person name="Martin P."/>
            <person name="Gantlett R."/>
            <person name="Kenicer G."/>
            <person name="Hawes C."/>
            <person name="Begg G.S."/>
            <person name="Quilliam R.S."/>
            <person name="Squire G.R."/>
            <person name="Poole P.S."/>
            <person name="Young P.W."/>
            <person name="Iannetta P.M."/>
            <person name="James E.K."/>
        </authorList>
    </citation>
    <scope>NUCLEOTIDE SEQUENCE [LARGE SCALE GENOMIC DNA]</scope>
    <source>
        <strain evidence="3 4">JHI2449</strain>
    </source>
</reference>
<organism evidence="3 4">
    <name type="scientific">Rhizobium laguerreae</name>
    <dbReference type="NCBI Taxonomy" id="1076926"/>
    <lineage>
        <taxon>Bacteria</taxon>
        <taxon>Pseudomonadati</taxon>
        <taxon>Pseudomonadota</taxon>
        <taxon>Alphaproteobacteria</taxon>
        <taxon>Hyphomicrobiales</taxon>
        <taxon>Rhizobiaceae</taxon>
        <taxon>Rhizobium/Agrobacterium group</taxon>
        <taxon>Rhizobium</taxon>
    </lineage>
</organism>
<name>A0A6N9ZQ45_9HYPH</name>
<gene>
    <name evidence="3" type="ORF">GR206_29475</name>
</gene>
<evidence type="ECO:0000313" key="3">
    <source>
        <dbReference type="EMBL" id="NEH95100.1"/>
    </source>
</evidence>
<feature type="transmembrane region" description="Helical" evidence="1">
    <location>
        <begin position="30"/>
        <end position="49"/>
    </location>
</feature>
<proteinExistence type="predicted"/>
<dbReference type="RefSeq" id="WP_163882805.1">
    <property type="nucleotide sequence ID" value="NZ_WUEP01000031.1"/>
</dbReference>
<feature type="chain" id="PRO_5027036738" description="Tetratricopeptide repeat protein" evidence="2">
    <location>
        <begin position="21"/>
        <end position="360"/>
    </location>
</feature>
<dbReference type="InterPro" id="IPR011990">
    <property type="entry name" value="TPR-like_helical_dom_sf"/>
</dbReference>
<keyword evidence="2" id="KW-0732">Signal</keyword>
<evidence type="ECO:0000256" key="1">
    <source>
        <dbReference type="SAM" id="Phobius"/>
    </source>
</evidence>
<accession>A0A6N9ZQ45</accession>
<evidence type="ECO:0000313" key="4">
    <source>
        <dbReference type="Proteomes" id="UP000468864"/>
    </source>
</evidence>
<evidence type="ECO:0008006" key="5">
    <source>
        <dbReference type="Google" id="ProtNLM"/>
    </source>
</evidence>
<dbReference type="EMBL" id="WUEP01000031">
    <property type="protein sequence ID" value="NEH95100.1"/>
    <property type="molecule type" value="Genomic_DNA"/>
</dbReference>
<dbReference type="AlphaFoldDB" id="A0A6N9ZQ45"/>
<keyword evidence="1" id="KW-1133">Transmembrane helix</keyword>
<sequence length="360" mass="40134">MKYFLAFIAASIWLNSYAAAQTSPAVKFDYWTPSTALLGAAFACLLGYFQYKKSAHKQQIELLGQEHLAKIAAKDSEIARRDSKIATLNSTIELKDERHQLELIRQEMSALAEQAKTPSISQVAESVISNVELEKLDKSISKRTDVKRIDFETKLEGEPIALMQKILNRLDDLQDSRHLPEENSWREAVAASAFARQDFVAAAQQLEKIAREGGQDWQLHLTRGVAFANQRGGAATDLEALRAYNDAIAVMPGDTDSDTKAKLFTYRGAMLKRLDRLREARADLTMGKELAISSWNKLDANYNLAGVAAQLGEIDEALRYLRELNGHEGYLRAVANHKYDYFAKLAGNPEFEGLVGLVHG</sequence>
<evidence type="ECO:0000256" key="2">
    <source>
        <dbReference type="SAM" id="SignalP"/>
    </source>
</evidence>
<dbReference type="SUPFAM" id="SSF48452">
    <property type="entry name" value="TPR-like"/>
    <property type="match status" value="1"/>
</dbReference>
<protein>
    <recommendedName>
        <fullName evidence="5">Tetratricopeptide repeat protein</fullName>
    </recommendedName>
</protein>
<comment type="caution">
    <text evidence="3">The sequence shown here is derived from an EMBL/GenBank/DDBJ whole genome shotgun (WGS) entry which is preliminary data.</text>
</comment>
<dbReference type="Gene3D" id="1.25.40.10">
    <property type="entry name" value="Tetratricopeptide repeat domain"/>
    <property type="match status" value="1"/>
</dbReference>
<keyword evidence="1" id="KW-0812">Transmembrane</keyword>